<accession>A0A0F6WPM2</accession>
<organism evidence="2 3">
    <name type="scientific">[Brevibacterium] flavum</name>
    <dbReference type="NCBI Taxonomy" id="92706"/>
    <lineage>
        <taxon>Bacteria</taxon>
        <taxon>Bacillati</taxon>
        <taxon>Actinomycetota</taxon>
        <taxon>Actinomycetes</taxon>
        <taxon>Mycobacteriales</taxon>
        <taxon>Corynebacteriaceae</taxon>
        <taxon>Corynebacterium</taxon>
    </lineage>
</organism>
<keyword evidence="1" id="KW-0472">Membrane</keyword>
<protein>
    <submittedName>
        <fullName evidence="2">Membrane protein</fullName>
    </submittedName>
</protein>
<evidence type="ECO:0000256" key="1">
    <source>
        <dbReference type="SAM" id="Phobius"/>
    </source>
</evidence>
<keyword evidence="1" id="KW-0812">Transmembrane</keyword>
<feature type="transmembrane region" description="Helical" evidence="1">
    <location>
        <begin position="6"/>
        <end position="26"/>
    </location>
</feature>
<proteinExistence type="predicted"/>
<evidence type="ECO:0000313" key="3">
    <source>
        <dbReference type="Proteomes" id="UP000034037"/>
    </source>
</evidence>
<dbReference type="HOGENOM" id="CLU_172401_0_0_11"/>
<keyword evidence="1" id="KW-1133">Transmembrane helix</keyword>
<dbReference type="Proteomes" id="UP000034037">
    <property type="component" value="Chromosome"/>
</dbReference>
<evidence type="ECO:0000313" key="2">
    <source>
        <dbReference type="EMBL" id="AKF26292.1"/>
    </source>
</evidence>
<gene>
    <name evidence="2" type="ORF">YH66_01350</name>
</gene>
<keyword evidence="3" id="KW-1185">Reference proteome</keyword>
<feature type="transmembrane region" description="Helical" evidence="1">
    <location>
        <begin position="86"/>
        <end position="112"/>
    </location>
</feature>
<dbReference type="AlphaFoldDB" id="A0A0F6WPM2"/>
<dbReference type="PATRIC" id="fig|92706.3.peg.275"/>
<feature type="transmembrane region" description="Helical" evidence="1">
    <location>
        <begin position="38"/>
        <end position="57"/>
    </location>
</feature>
<dbReference type="EMBL" id="CP011309">
    <property type="protein sequence ID" value="AKF26292.1"/>
    <property type="molecule type" value="Genomic_DNA"/>
</dbReference>
<name>A0A0F6WPM2_9CORY</name>
<sequence length="117" mass="13562">MLYSVVMNLALFFATAVTALVGVSLLRKQSTEERVFPWFWVFFPLTLMSISGIFMKLELRTSFDFGWTMYEPSIYSSEFQPDFFDLYNATTISMIIYIVTLIVGVIGSVIAWKKRRI</sequence>
<reference evidence="2 3" key="1">
    <citation type="submission" date="2015-04" db="EMBL/GenBank/DDBJ databases">
        <title>Complete Genome Sequence of Brevibacterium flavum ATCC 15168.</title>
        <authorList>
            <person name="Ahn J."/>
            <person name="Park G."/>
            <person name="Jeon W."/>
            <person name="Jang Y."/>
            <person name="Jang M."/>
            <person name="Lee H."/>
            <person name="Lee H."/>
        </authorList>
    </citation>
    <scope>NUCLEOTIDE SEQUENCE [LARGE SCALE GENOMIC DNA]</scope>
    <source>
        <strain evidence="2 3">ATCC 15168</strain>
    </source>
</reference>